<dbReference type="Gene3D" id="1.10.10.10">
    <property type="entry name" value="Winged helix-like DNA-binding domain superfamily/Winged helix DNA-binding domain"/>
    <property type="match status" value="1"/>
</dbReference>
<reference evidence="5 6" key="1">
    <citation type="submission" date="2016-10" db="EMBL/GenBank/DDBJ databases">
        <authorList>
            <person name="de Groot N.N."/>
        </authorList>
    </citation>
    <scope>NUCLEOTIDE SEQUENCE [LARGE SCALE GENOMIC DNA]</scope>
    <source>
        <strain evidence="5 6">DSM 44468</strain>
    </source>
</reference>
<evidence type="ECO:0000256" key="1">
    <source>
        <dbReference type="ARBA" id="ARBA00023015"/>
    </source>
</evidence>
<dbReference type="Pfam" id="PF00392">
    <property type="entry name" value="GntR"/>
    <property type="match status" value="1"/>
</dbReference>
<proteinExistence type="predicted"/>
<dbReference type="SUPFAM" id="SSF48008">
    <property type="entry name" value="GntR ligand-binding domain-like"/>
    <property type="match status" value="1"/>
</dbReference>
<dbReference type="Pfam" id="PF07729">
    <property type="entry name" value="FCD"/>
    <property type="match status" value="1"/>
</dbReference>
<protein>
    <submittedName>
        <fullName evidence="5">DNA-binding transcriptional regulator, GntR family</fullName>
    </submittedName>
</protein>
<keyword evidence="6" id="KW-1185">Reference proteome</keyword>
<dbReference type="Gene3D" id="1.20.120.530">
    <property type="entry name" value="GntR ligand-binding domain-like"/>
    <property type="match status" value="1"/>
</dbReference>
<dbReference type="Proteomes" id="UP000199025">
    <property type="component" value="Unassembled WGS sequence"/>
</dbReference>
<evidence type="ECO:0000313" key="6">
    <source>
        <dbReference type="Proteomes" id="UP000199025"/>
    </source>
</evidence>
<feature type="domain" description="HTH gntR-type" evidence="4">
    <location>
        <begin position="11"/>
        <end position="78"/>
    </location>
</feature>
<gene>
    <name evidence="5" type="ORF">SAMN05421835_113121</name>
</gene>
<dbReference type="GO" id="GO:0003700">
    <property type="term" value="F:DNA-binding transcription factor activity"/>
    <property type="evidence" value="ECO:0007669"/>
    <property type="project" value="InterPro"/>
</dbReference>
<dbReference type="InterPro" id="IPR000524">
    <property type="entry name" value="Tscrpt_reg_HTH_GntR"/>
</dbReference>
<evidence type="ECO:0000259" key="4">
    <source>
        <dbReference type="PROSITE" id="PS50949"/>
    </source>
</evidence>
<dbReference type="CDD" id="cd07377">
    <property type="entry name" value="WHTH_GntR"/>
    <property type="match status" value="1"/>
</dbReference>
<evidence type="ECO:0000256" key="2">
    <source>
        <dbReference type="ARBA" id="ARBA00023125"/>
    </source>
</evidence>
<dbReference type="PANTHER" id="PTHR43537:SF24">
    <property type="entry name" value="GLUCONATE OPERON TRANSCRIPTIONAL REPRESSOR"/>
    <property type="match status" value="1"/>
</dbReference>
<name>A0A1I3WPC7_9PSEU</name>
<dbReference type="GO" id="GO:0003677">
    <property type="term" value="F:DNA binding"/>
    <property type="evidence" value="ECO:0007669"/>
    <property type="project" value="UniProtKB-KW"/>
</dbReference>
<dbReference type="PRINTS" id="PR00035">
    <property type="entry name" value="HTHGNTR"/>
</dbReference>
<evidence type="ECO:0000256" key="3">
    <source>
        <dbReference type="ARBA" id="ARBA00023163"/>
    </source>
</evidence>
<dbReference type="SUPFAM" id="SSF46785">
    <property type="entry name" value="Winged helix' DNA-binding domain"/>
    <property type="match status" value="1"/>
</dbReference>
<sequence length="224" mass="25056">MARAVPPKRRRSMSDEVADHIRERIFDGSLARGQRVPQDAIAAELGVSRLPVREALITLETEGLVDSEPHRGTFIVPIRQEDIEDHYRIYGMVQGLATARAATRITEPVLRKLEELHEQMQRSADGDELHDLNWEFHALINKTGGSRRLLSVLRQLSRNLPRSVYEVPSDGGQEANKGHARILEALRDGDAAAADAASREHVRLEGDHVVRTLREQGVLADDAF</sequence>
<dbReference type="InterPro" id="IPR036390">
    <property type="entry name" value="WH_DNA-bd_sf"/>
</dbReference>
<dbReference type="AlphaFoldDB" id="A0A1I3WPC7"/>
<dbReference type="PANTHER" id="PTHR43537">
    <property type="entry name" value="TRANSCRIPTIONAL REGULATOR, GNTR FAMILY"/>
    <property type="match status" value="1"/>
</dbReference>
<dbReference type="RefSeq" id="WP_245783189.1">
    <property type="nucleotide sequence ID" value="NZ_CBDRCA010000001.1"/>
</dbReference>
<dbReference type="PROSITE" id="PS50949">
    <property type="entry name" value="HTH_GNTR"/>
    <property type="match status" value="1"/>
</dbReference>
<keyword evidence="3" id="KW-0804">Transcription</keyword>
<dbReference type="STRING" id="115433.SAMN05421835_113121"/>
<dbReference type="InterPro" id="IPR008920">
    <property type="entry name" value="TF_FadR/GntR_C"/>
</dbReference>
<dbReference type="SMART" id="SM00345">
    <property type="entry name" value="HTH_GNTR"/>
    <property type="match status" value="1"/>
</dbReference>
<dbReference type="InterPro" id="IPR036388">
    <property type="entry name" value="WH-like_DNA-bd_sf"/>
</dbReference>
<evidence type="ECO:0000313" key="5">
    <source>
        <dbReference type="EMBL" id="SFK08326.1"/>
    </source>
</evidence>
<organism evidence="5 6">
    <name type="scientific">Amycolatopsis sacchari</name>
    <dbReference type="NCBI Taxonomy" id="115433"/>
    <lineage>
        <taxon>Bacteria</taxon>
        <taxon>Bacillati</taxon>
        <taxon>Actinomycetota</taxon>
        <taxon>Actinomycetes</taxon>
        <taxon>Pseudonocardiales</taxon>
        <taxon>Pseudonocardiaceae</taxon>
        <taxon>Amycolatopsis</taxon>
    </lineage>
</organism>
<keyword evidence="1" id="KW-0805">Transcription regulation</keyword>
<dbReference type="SMART" id="SM00895">
    <property type="entry name" value="FCD"/>
    <property type="match status" value="1"/>
</dbReference>
<accession>A0A1I3WPC7</accession>
<keyword evidence="2 5" id="KW-0238">DNA-binding</keyword>
<dbReference type="InterPro" id="IPR011711">
    <property type="entry name" value="GntR_C"/>
</dbReference>
<dbReference type="EMBL" id="FORP01000013">
    <property type="protein sequence ID" value="SFK08326.1"/>
    <property type="molecule type" value="Genomic_DNA"/>
</dbReference>